<keyword evidence="2" id="KW-1185">Reference proteome</keyword>
<protein>
    <recommendedName>
        <fullName evidence="3">DUF4283 domain-containing protein</fullName>
    </recommendedName>
</protein>
<evidence type="ECO:0000313" key="2">
    <source>
        <dbReference type="Proteomes" id="UP001064489"/>
    </source>
</evidence>
<gene>
    <name evidence="1" type="ORF">LWI28_025529</name>
</gene>
<evidence type="ECO:0000313" key="1">
    <source>
        <dbReference type="EMBL" id="KAI9170287.1"/>
    </source>
</evidence>
<accession>A0AAD5INR8</accession>
<organism evidence="1 2">
    <name type="scientific">Acer negundo</name>
    <name type="common">Box elder</name>
    <dbReference type="NCBI Taxonomy" id="4023"/>
    <lineage>
        <taxon>Eukaryota</taxon>
        <taxon>Viridiplantae</taxon>
        <taxon>Streptophyta</taxon>
        <taxon>Embryophyta</taxon>
        <taxon>Tracheophyta</taxon>
        <taxon>Spermatophyta</taxon>
        <taxon>Magnoliopsida</taxon>
        <taxon>eudicotyledons</taxon>
        <taxon>Gunneridae</taxon>
        <taxon>Pentapetalae</taxon>
        <taxon>rosids</taxon>
        <taxon>malvids</taxon>
        <taxon>Sapindales</taxon>
        <taxon>Sapindaceae</taxon>
        <taxon>Hippocastanoideae</taxon>
        <taxon>Acereae</taxon>
        <taxon>Acer</taxon>
    </lineage>
</organism>
<reference evidence="1" key="2">
    <citation type="submission" date="2023-02" db="EMBL/GenBank/DDBJ databases">
        <authorList>
            <person name="Swenson N.G."/>
            <person name="Wegrzyn J.L."/>
            <person name="Mcevoy S.L."/>
        </authorList>
    </citation>
    <scope>NUCLEOTIDE SEQUENCE</scope>
    <source>
        <strain evidence="1">91603</strain>
        <tissue evidence="1">Leaf</tissue>
    </source>
</reference>
<sequence length="230" mass="25685">MNSNDIAALCNGLCITEKEGHVRTLDRTPLRGVDIEAIHGNVFTFHFKNGDASQRILLGGPWYFDKAKSSWKNQRGIGDILEMRFNRAEFCKGEDRDLKSKDSMRLDLWLRAESPPKRPFLGKGKPDFHDWGKKKGSTVSGLEKYRGKETAEPKLPSGNSGHFVPGEPHMGSGETDHLSVTVDASIIFDTNLQLLEDRDLLSTCTNLQPLENRNPLLGLPSISNINLTRV</sequence>
<dbReference type="EMBL" id="JAJSOW010000104">
    <property type="protein sequence ID" value="KAI9170287.1"/>
    <property type="molecule type" value="Genomic_DNA"/>
</dbReference>
<dbReference type="Proteomes" id="UP001064489">
    <property type="component" value="Chromosome 7"/>
</dbReference>
<evidence type="ECO:0008006" key="3">
    <source>
        <dbReference type="Google" id="ProtNLM"/>
    </source>
</evidence>
<name>A0AAD5INR8_ACENE</name>
<reference evidence="1" key="1">
    <citation type="journal article" date="2022" name="Plant J.">
        <title>Strategies of tolerance reflected in two North American maple genomes.</title>
        <authorList>
            <person name="McEvoy S.L."/>
            <person name="Sezen U.U."/>
            <person name="Trouern-Trend A."/>
            <person name="McMahon S.M."/>
            <person name="Schaberg P.G."/>
            <person name="Yang J."/>
            <person name="Wegrzyn J.L."/>
            <person name="Swenson N.G."/>
        </authorList>
    </citation>
    <scope>NUCLEOTIDE SEQUENCE</scope>
    <source>
        <strain evidence="1">91603</strain>
    </source>
</reference>
<dbReference type="AlphaFoldDB" id="A0AAD5INR8"/>
<comment type="caution">
    <text evidence="1">The sequence shown here is derived from an EMBL/GenBank/DDBJ whole genome shotgun (WGS) entry which is preliminary data.</text>
</comment>
<proteinExistence type="predicted"/>